<organism evidence="2 3">
    <name type="scientific">Leucobacter komagatae</name>
    <dbReference type="NCBI Taxonomy" id="55969"/>
    <lineage>
        <taxon>Bacteria</taxon>
        <taxon>Bacillati</taxon>
        <taxon>Actinomycetota</taxon>
        <taxon>Actinomycetes</taxon>
        <taxon>Micrococcales</taxon>
        <taxon>Microbacteriaceae</taxon>
        <taxon>Leucobacter</taxon>
    </lineage>
</organism>
<feature type="domain" description="Mycothiol-dependent maleylpyruvate isomerase metal-binding" evidence="1">
    <location>
        <begin position="9"/>
        <end position="106"/>
    </location>
</feature>
<sequence length="214" mass="24339">MYLDGVSSLEYLVSAMRPGDEEARVPATPLWSVRQLFSHLAGASTDTLESRLDGSPGRGWTQRQVDERASYSVAQSMAEIRRNADTLAPMLDDVRGPNPAWDVRVHEYDLREALRIDAEQRHTWQDVAFGAIELYNLRDDALGELRISETGVVLEGTEESMLRVDMYELFRGMFSRRSQAQILAWDWSPRAPRELADDIPLFFGPRLDAQPTIR</sequence>
<proteinExistence type="predicted"/>
<accession>A0A0D0H5Q4</accession>
<dbReference type="AlphaFoldDB" id="A0A0D0H5Q4"/>
<reference evidence="2 3" key="1">
    <citation type="submission" date="2015-01" db="EMBL/GenBank/DDBJ databases">
        <title>Draft genome sequence of Leucobacter komagatae strain VKM ST2845.</title>
        <authorList>
            <person name="Karlyshev A.V."/>
            <person name="Kudryashova E.B."/>
        </authorList>
    </citation>
    <scope>NUCLEOTIDE SEQUENCE [LARGE SCALE GENOMIC DNA]</scope>
    <source>
        <strain evidence="2 3">VKM ST2845</strain>
    </source>
</reference>
<dbReference type="InterPro" id="IPR024344">
    <property type="entry name" value="MDMPI_metal-binding"/>
</dbReference>
<protein>
    <recommendedName>
        <fullName evidence="1">Mycothiol-dependent maleylpyruvate isomerase metal-binding domain-containing protein</fullName>
    </recommendedName>
</protein>
<evidence type="ECO:0000313" key="3">
    <source>
        <dbReference type="Proteomes" id="UP000032120"/>
    </source>
</evidence>
<dbReference type="Proteomes" id="UP000032120">
    <property type="component" value="Unassembled WGS sequence"/>
</dbReference>
<dbReference type="GO" id="GO:0046872">
    <property type="term" value="F:metal ion binding"/>
    <property type="evidence" value="ECO:0007669"/>
    <property type="project" value="InterPro"/>
</dbReference>
<dbReference type="SUPFAM" id="SSF109854">
    <property type="entry name" value="DinB/YfiT-like putative metalloenzymes"/>
    <property type="match status" value="1"/>
</dbReference>
<dbReference type="InterPro" id="IPR034660">
    <property type="entry name" value="DinB/YfiT-like"/>
</dbReference>
<evidence type="ECO:0000313" key="2">
    <source>
        <dbReference type="EMBL" id="KIP52455.1"/>
    </source>
</evidence>
<keyword evidence="3" id="KW-1185">Reference proteome</keyword>
<dbReference type="EMBL" id="JXSQ01000011">
    <property type="protein sequence ID" value="KIP52455.1"/>
    <property type="molecule type" value="Genomic_DNA"/>
</dbReference>
<comment type="caution">
    <text evidence="2">The sequence shown here is derived from an EMBL/GenBank/DDBJ whole genome shotgun (WGS) entry which is preliminary data.</text>
</comment>
<gene>
    <name evidence="2" type="ORF">SD72_09195</name>
</gene>
<dbReference type="Pfam" id="PF11716">
    <property type="entry name" value="MDMPI_N"/>
    <property type="match status" value="1"/>
</dbReference>
<name>A0A0D0H5Q4_9MICO</name>
<evidence type="ECO:0000259" key="1">
    <source>
        <dbReference type="Pfam" id="PF11716"/>
    </source>
</evidence>